<accession>A0A9Q0LXG1</accession>
<evidence type="ECO:0000256" key="1">
    <source>
        <dbReference type="ARBA" id="ARBA00022741"/>
    </source>
</evidence>
<dbReference type="CDD" id="cd01860">
    <property type="entry name" value="Rab5_related"/>
    <property type="match status" value="1"/>
</dbReference>
<dbReference type="InterPro" id="IPR027417">
    <property type="entry name" value="P-loop_NTPase"/>
</dbReference>
<dbReference type="GO" id="GO:0005525">
    <property type="term" value="F:GTP binding"/>
    <property type="evidence" value="ECO:0007669"/>
    <property type="project" value="InterPro"/>
</dbReference>
<gene>
    <name evidence="2" type="ORF">M0811_03886</name>
</gene>
<comment type="caution">
    <text evidence="2">The sequence shown here is derived from an EMBL/GenBank/DDBJ whole genome shotgun (WGS) entry which is preliminary data.</text>
</comment>
<dbReference type="AlphaFoldDB" id="A0A9Q0LXG1"/>
<reference evidence="2" key="1">
    <citation type="submission" date="2022-10" db="EMBL/GenBank/DDBJ databases">
        <title>Novel sulphate-reducing endosymbionts in the free-living metamonad Anaeramoeba.</title>
        <authorList>
            <person name="Jerlstrom-Hultqvist J."/>
            <person name="Cepicka I."/>
            <person name="Gallot-Lavallee L."/>
            <person name="Salas-Leiva D."/>
            <person name="Curtis B.A."/>
            <person name="Zahonova K."/>
            <person name="Pipaliya S."/>
            <person name="Dacks J."/>
            <person name="Roger A.J."/>
        </authorList>
    </citation>
    <scope>NUCLEOTIDE SEQUENCE</scope>
    <source>
        <strain evidence="2">BMAN</strain>
    </source>
</reference>
<dbReference type="PROSITE" id="PS51421">
    <property type="entry name" value="RAS"/>
    <property type="match status" value="1"/>
</dbReference>
<dbReference type="Gene3D" id="3.40.50.300">
    <property type="entry name" value="P-loop containing nucleotide triphosphate hydrolases"/>
    <property type="match status" value="1"/>
</dbReference>
<sequence length="196" mass="22210">MENRSESKVVILGDSGVGKTSIAIRFTQNEFFIYQLSTIGAQCMERIIKVGDNMINFSIWDTAGQERFRSLAPMYYRNAVAAIIVYDITQMNTFEIAKNWINEILEHGDPNVIIALVGNKLDLEEQRKVKIKIAEDYARDEGIIFLETSAKTGDHIDDLFIEIAKKIPITPKKIPRDIETLNESSITKKSEKSSCC</sequence>
<organism evidence="2 3">
    <name type="scientific">Anaeramoeba ignava</name>
    <name type="common">Anaerobic marine amoeba</name>
    <dbReference type="NCBI Taxonomy" id="1746090"/>
    <lineage>
        <taxon>Eukaryota</taxon>
        <taxon>Metamonada</taxon>
        <taxon>Anaeramoebidae</taxon>
        <taxon>Anaeramoeba</taxon>
    </lineage>
</organism>
<proteinExistence type="predicted"/>
<dbReference type="GO" id="GO:0003924">
    <property type="term" value="F:GTPase activity"/>
    <property type="evidence" value="ECO:0007669"/>
    <property type="project" value="InterPro"/>
</dbReference>
<dbReference type="SMART" id="SM00173">
    <property type="entry name" value="RAS"/>
    <property type="match status" value="1"/>
</dbReference>
<dbReference type="EMBL" id="JAPDFW010000011">
    <property type="protein sequence ID" value="KAJ5080401.1"/>
    <property type="molecule type" value="Genomic_DNA"/>
</dbReference>
<protein>
    <submittedName>
        <fullName evidence="2">Ras-related protein rab-5c</fullName>
    </submittedName>
</protein>
<dbReference type="InterPro" id="IPR025662">
    <property type="entry name" value="Sigma_54_int_dom_ATP-bd_1"/>
</dbReference>
<evidence type="ECO:0000313" key="2">
    <source>
        <dbReference type="EMBL" id="KAJ5080401.1"/>
    </source>
</evidence>
<dbReference type="PROSITE" id="PS51419">
    <property type="entry name" value="RAB"/>
    <property type="match status" value="1"/>
</dbReference>
<dbReference type="SMART" id="SM00176">
    <property type="entry name" value="RAN"/>
    <property type="match status" value="1"/>
</dbReference>
<keyword evidence="3" id="KW-1185">Reference proteome</keyword>
<keyword evidence="1" id="KW-0547">Nucleotide-binding</keyword>
<dbReference type="PANTHER" id="PTHR47978">
    <property type="match status" value="1"/>
</dbReference>
<dbReference type="OrthoDB" id="63533at2759"/>
<dbReference type="PROSITE" id="PS51417">
    <property type="entry name" value="ARF"/>
    <property type="match status" value="1"/>
</dbReference>
<dbReference type="Pfam" id="PF00071">
    <property type="entry name" value="Ras"/>
    <property type="match status" value="1"/>
</dbReference>
<dbReference type="SUPFAM" id="SSF52540">
    <property type="entry name" value="P-loop containing nucleoside triphosphate hydrolases"/>
    <property type="match status" value="1"/>
</dbReference>
<name>A0A9Q0LXG1_ANAIG</name>
<dbReference type="NCBIfam" id="TIGR00231">
    <property type="entry name" value="small_GTP"/>
    <property type="match status" value="1"/>
</dbReference>
<dbReference type="OMA" id="KQDTFHT"/>
<dbReference type="PROSITE" id="PS00675">
    <property type="entry name" value="SIGMA54_INTERACT_1"/>
    <property type="match status" value="1"/>
</dbReference>
<dbReference type="Proteomes" id="UP001149090">
    <property type="component" value="Unassembled WGS sequence"/>
</dbReference>
<dbReference type="InterPro" id="IPR001806">
    <property type="entry name" value="Small_GTPase"/>
</dbReference>
<dbReference type="PROSITE" id="PS51420">
    <property type="entry name" value="RHO"/>
    <property type="match status" value="1"/>
</dbReference>
<dbReference type="InterPro" id="IPR005225">
    <property type="entry name" value="Small_GTP-bd"/>
</dbReference>
<dbReference type="PRINTS" id="PR00449">
    <property type="entry name" value="RASTRNSFRMNG"/>
</dbReference>
<evidence type="ECO:0000313" key="3">
    <source>
        <dbReference type="Proteomes" id="UP001149090"/>
    </source>
</evidence>
<dbReference type="SMART" id="SM00174">
    <property type="entry name" value="RHO"/>
    <property type="match status" value="1"/>
</dbReference>
<dbReference type="SMART" id="SM00175">
    <property type="entry name" value="RAB"/>
    <property type="match status" value="1"/>
</dbReference>
<dbReference type="FunFam" id="3.40.50.300:FF:000823">
    <property type="entry name" value="Small GTPase RAB, putative"/>
    <property type="match status" value="1"/>
</dbReference>